<dbReference type="GO" id="GO:0005829">
    <property type="term" value="C:cytosol"/>
    <property type="evidence" value="ECO:0007669"/>
    <property type="project" value="TreeGrafter"/>
</dbReference>
<evidence type="ECO:0000259" key="4">
    <source>
        <dbReference type="PROSITE" id="PS50042"/>
    </source>
</evidence>
<evidence type="ECO:0000259" key="5">
    <source>
        <dbReference type="PROSITE" id="PS51063"/>
    </source>
</evidence>
<dbReference type="PANTHER" id="PTHR24567:SF74">
    <property type="entry name" value="HTH-TYPE TRANSCRIPTIONAL REGULATOR ARCR"/>
    <property type="match status" value="1"/>
</dbReference>
<dbReference type="PROSITE" id="PS51063">
    <property type="entry name" value="HTH_CRP_2"/>
    <property type="match status" value="1"/>
</dbReference>
<dbReference type="PANTHER" id="PTHR24567">
    <property type="entry name" value="CRP FAMILY TRANSCRIPTIONAL REGULATORY PROTEIN"/>
    <property type="match status" value="1"/>
</dbReference>
<dbReference type="Pfam" id="PF13545">
    <property type="entry name" value="HTH_Crp_2"/>
    <property type="match status" value="1"/>
</dbReference>
<dbReference type="InterPro" id="IPR000595">
    <property type="entry name" value="cNMP-bd_dom"/>
</dbReference>
<dbReference type="AlphaFoldDB" id="A0A6J7NLA1"/>
<dbReference type="Gene3D" id="2.60.120.10">
    <property type="entry name" value="Jelly Rolls"/>
    <property type="match status" value="1"/>
</dbReference>
<gene>
    <name evidence="6" type="ORF">UFOPK3897_01715</name>
</gene>
<dbReference type="PROSITE" id="PS50042">
    <property type="entry name" value="CNMP_BINDING_3"/>
    <property type="match status" value="1"/>
</dbReference>
<dbReference type="InterPro" id="IPR018490">
    <property type="entry name" value="cNMP-bd_dom_sf"/>
</dbReference>
<dbReference type="InterPro" id="IPR050397">
    <property type="entry name" value="Env_Response_Regulators"/>
</dbReference>
<dbReference type="Pfam" id="PF00027">
    <property type="entry name" value="cNMP_binding"/>
    <property type="match status" value="1"/>
</dbReference>
<dbReference type="GO" id="GO:0003700">
    <property type="term" value="F:DNA-binding transcription factor activity"/>
    <property type="evidence" value="ECO:0007669"/>
    <property type="project" value="TreeGrafter"/>
</dbReference>
<keyword evidence="2" id="KW-0238">DNA-binding</keyword>
<feature type="domain" description="Cyclic nucleotide-binding" evidence="4">
    <location>
        <begin position="12"/>
        <end position="115"/>
    </location>
</feature>
<keyword evidence="1" id="KW-0805">Transcription regulation</keyword>
<evidence type="ECO:0000256" key="1">
    <source>
        <dbReference type="ARBA" id="ARBA00023015"/>
    </source>
</evidence>
<accession>A0A6J7NLA1</accession>
<dbReference type="SMART" id="SM00100">
    <property type="entry name" value="cNMP"/>
    <property type="match status" value="1"/>
</dbReference>
<dbReference type="SUPFAM" id="SSF46785">
    <property type="entry name" value="Winged helix' DNA-binding domain"/>
    <property type="match status" value="1"/>
</dbReference>
<dbReference type="InterPro" id="IPR014710">
    <property type="entry name" value="RmlC-like_jellyroll"/>
</dbReference>
<keyword evidence="3" id="KW-0804">Transcription</keyword>
<name>A0A6J7NLA1_9ZZZZ</name>
<sequence length="223" mass="24971">MSQAHLLDTTALFAVLPDRVRLSLSEKAIRQEIKRGNNIFRRNDPSTSLYIVEQGRIAIATTPSGGRETVLAVLESGELFGELPLFDDAPRSADARALVDSHVLEFDYETLRDVFNQHPQILWLVVKLIVERLRSTDEALSDAMFLDVPARTAKRLLELSNHQTTFILTTTQEELSSLVGASRERVNKAIALFLKLGWISLEGRNNYTINDRQALTDRAGGKV</sequence>
<dbReference type="InterPro" id="IPR036390">
    <property type="entry name" value="WH_DNA-bd_sf"/>
</dbReference>
<dbReference type="CDD" id="cd00038">
    <property type="entry name" value="CAP_ED"/>
    <property type="match status" value="1"/>
</dbReference>
<evidence type="ECO:0000313" key="6">
    <source>
        <dbReference type="EMBL" id="CAB4990724.1"/>
    </source>
</evidence>
<dbReference type="InterPro" id="IPR012318">
    <property type="entry name" value="HTH_CRP"/>
</dbReference>
<dbReference type="Gene3D" id="1.10.10.10">
    <property type="entry name" value="Winged helix-like DNA-binding domain superfamily/Winged helix DNA-binding domain"/>
    <property type="match status" value="1"/>
</dbReference>
<dbReference type="InterPro" id="IPR036388">
    <property type="entry name" value="WH-like_DNA-bd_sf"/>
</dbReference>
<protein>
    <submittedName>
        <fullName evidence="6">Unannotated protein</fullName>
    </submittedName>
</protein>
<evidence type="ECO:0000256" key="2">
    <source>
        <dbReference type="ARBA" id="ARBA00023125"/>
    </source>
</evidence>
<evidence type="ECO:0000256" key="3">
    <source>
        <dbReference type="ARBA" id="ARBA00023163"/>
    </source>
</evidence>
<dbReference type="EMBL" id="CAFBOF010000077">
    <property type="protein sequence ID" value="CAB4990724.1"/>
    <property type="molecule type" value="Genomic_DNA"/>
</dbReference>
<proteinExistence type="predicted"/>
<dbReference type="SMART" id="SM00419">
    <property type="entry name" value="HTH_CRP"/>
    <property type="match status" value="1"/>
</dbReference>
<organism evidence="6">
    <name type="scientific">freshwater metagenome</name>
    <dbReference type="NCBI Taxonomy" id="449393"/>
    <lineage>
        <taxon>unclassified sequences</taxon>
        <taxon>metagenomes</taxon>
        <taxon>ecological metagenomes</taxon>
    </lineage>
</organism>
<dbReference type="GO" id="GO:0003677">
    <property type="term" value="F:DNA binding"/>
    <property type="evidence" value="ECO:0007669"/>
    <property type="project" value="UniProtKB-KW"/>
</dbReference>
<reference evidence="6" key="1">
    <citation type="submission" date="2020-05" db="EMBL/GenBank/DDBJ databases">
        <authorList>
            <person name="Chiriac C."/>
            <person name="Salcher M."/>
            <person name="Ghai R."/>
            <person name="Kavagutti S V."/>
        </authorList>
    </citation>
    <scope>NUCLEOTIDE SEQUENCE</scope>
</reference>
<dbReference type="SUPFAM" id="SSF51206">
    <property type="entry name" value="cAMP-binding domain-like"/>
    <property type="match status" value="1"/>
</dbReference>
<feature type="domain" description="HTH crp-type" evidence="5">
    <location>
        <begin position="146"/>
        <end position="213"/>
    </location>
</feature>